<comment type="caution">
    <text evidence="1">The sequence shown here is derived from an EMBL/GenBank/DDBJ whole genome shotgun (WGS) entry which is preliminary data.</text>
</comment>
<proteinExistence type="predicted"/>
<accession>A0A6G4TUE6</accession>
<keyword evidence="2" id="KW-1185">Reference proteome</keyword>
<organism evidence="1 2">
    <name type="scientific">Streptomyces coryli</name>
    <dbReference type="NCBI Taxonomy" id="1128680"/>
    <lineage>
        <taxon>Bacteria</taxon>
        <taxon>Bacillati</taxon>
        <taxon>Actinomycetota</taxon>
        <taxon>Actinomycetes</taxon>
        <taxon>Kitasatosporales</taxon>
        <taxon>Streptomycetaceae</taxon>
        <taxon>Streptomyces</taxon>
    </lineage>
</organism>
<name>A0A6G4TUE6_9ACTN</name>
<gene>
    <name evidence="1" type="ORF">G5C51_04510</name>
</gene>
<protein>
    <submittedName>
        <fullName evidence="1">Uncharacterized protein</fullName>
    </submittedName>
</protein>
<evidence type="ECO:0000313" key="2">
    <source>
        <dbReference type="Proteomes" id="UP000481583"/>
    </source>
</evidence>
<sequence length="331" mass="36258">MSPDDCDKCRRIFAALDAHQKQEPNQSLTARQIGAAVELKERATRVHLTHLYEHGRIDATRRAPLAGAAVGQPMLPGAQEWAASVVAPDPTCHKCLIALSGKGFDGVYDTEWLAAEAGESVRSIERHRPHIVAWKLAKFTPVSIPAETAGRFQGRGRSRFTLMSGLYARRLTEAEKATVPARAAALVGKIDWYVKAGVDHEDRVGIEIAMRWMLYAGWPEEALLQALDASKERQVRRPHAYMAKLLAKLREEDPVTGQVRPRRYLVPVRDLYTPQLERRGVACSVCGSVTWTDSPTGGEHVLCGGAVCLDAGIAPQRASSDASVTPLIRTA</sequence>
<dbReference type="RefSeq" id="WP_165232004.1">
    <property type="nucleotide sequence ID" value="NZ_JAAKZV010000010.1"/>
</dbReference>
<dbReference type="AlphaFoldDB" id="A0A6G4TUE6"/>
<evidence type="ECO:0000313" key="1">
    <source>
        <dbReference type="EMBL" id="NGN63170.1"/>
    </source>
</evidence>
<dbReference type="EMBL" id="JAAKZV010000010">
    <property type="protein sequence ID" value="NGN63170.1"/>
    <property type="molecule type" value="Genomic_DNA"/>
</dbReference>
<dbReference type="Proteomes" id="UP000481583">
    <property type="component" value="Unassembled WGS sequence"/>
</dbReference>
<reference evidence="1 2" key="1">
    <citation type="submission" date="2020-02" db="EMBL/GenBank/DDBJ databases">
        <title>Whole-genome analyses of novel actinobacteria.</title>
        <authorList>
            <person name="Sahin N."/>
        </authorList>
    </citation>
    <scope>NUCLEOTIDE SEQUENCE [LARGE SCALE GENOMIC DNA]</scope>
    <source>
        <strain evidence="1 2">A7024</strain>
    </source>
</reference>